<dbReference type="Proteomes" id="UP000729701">
    <property type="component" value="Unassembled WGS sequence"/>
</dbReference>
<keyword evidence="1" id="KW-0547">Nucleotide-binding</keyword>
<dbReference type="EMBL" id="JAHHGZ010000027">
    <property type="protein sequence ID" value="MBW4670146.1"/>
    <property type="molecule type" value="Genomic_DNA"/>
</dbReference>
<keyword evidence="3" id="KW-0436">Ligase</keyword>
<dbReference type="InterPro" id="IPR039523">
    <property type="entry name" value="RimK-rel_E_lig_ATP-grasp"/>
</dbReference>
<protein>
    <submittedName>
        <fullName evidence="3">Alpha-L-glutamate ligase-like protein</fullName>
    </submittedName>
</protein>
<evidence type="ECO:0000259" key="2">
    <source>
        <dbReference type="PROSITE" id="PS50975"/>
    </source>
</evidence>
<dbReference type="AlphaFoldDB" id="A0A951QQJ8"/>
<dbReference type="GO" id="GO:0005737">
    <property type="term" value="C:cytoplasm"/>
    <property type="evidence" value="ECO:0007669"/>
    <property type="project" value="TreeGrafter"/>
</dbReference>
<dbReference type="GO" id="GO:0018169">
    <property type="term" value="F:ribosomal S6-glutamic acid ligase activity"/>
    <property type="evidence" value="ECO:0007669"/>
    <property type="project" value="TreeGrafter"/>
</dbReference>
<evidence type="ECO:0000256" key="1">
    <source>
        <dbReference type="PROSITE-ProRule" id="PRU00409"/>
    </source>
</evidence>
<reference evidence="3" key="2">
    <citation type="journal article" date="2022" name="Microbiol. Resour. Announc.">
        <title>Metagenome Sequencing to Explore Phylogenomics of Terrestrial Cyanobacteria.</title>
        <authorList>
            <person name="Ward R.D."/>
            <person name="Stajich J.E."/>
            <person name="Johansen J.R."/>
            <person name="Huntemann M."/>
            <person name="Clum A."/>
            <person name="Foster B."/>
            <person name="Foster B."/>
            <person name="Roux S."/>
            <person name="Palaniappan K."/>
            <person name="Varghese N."/>
            <person name="Mukherjee S."/>
            <person name="Reddy T.B.K."/>
            <person name="Daum C."/>
            <person name="Copeland A."/>
            <person name="Chen I.A."/>
            <person name="Ivanova N.N."/>
            <person name="Kyrpides N.C."/>
            <person name="Shapiro N."/>
            <person name="Eloe-Fadrosh E.A."/>
            <person name="Pietrasiak N."/>
        </authorList>
    </citation>
    <scope>NUCLEOTIDE SEQUENCE</scope>
    <source>
        <strain evidence="3">GSE-NOS-MK-12-04C</strain>
    </source>
</reference>
<gene>
    <name evidence="3" type="ORF">KME60_22730</name>
</gene>
<dbReference type="SUPFAM" id="SSF56059">
    <property type="entry name" value="Glutathione synthetase ATP-binding domain-like"/>
    <property type="match status" value="1"/>
</dbReference>
<keyword evidence="1" id="KW-0067">ATP-binding</keyword>
<dbReference type="PANTHER" id="PTHR21621">
    <property type="entry name" value="RIBOSOMAL PROTEIN S6 MODIFICATION PROTEIN"/>
    <property type="match status" value="1"/>
</dbReference>
<reference evidence="3" key="1">
    <citation type="submission" date="2021-05" db="EMBL/GenBank/DDBJ databases">
        <authorList>
            <person name="Pietrasiak N."/>
            <person name="Ward R."/>
            <person name="Stajich J.E."/>
            <person name="Kurbessoian T."/>
        </authorList>
    </citation>
    <scope>NUCLEOTIDE SEQUENCE</scope>
    <source>
        <strain evidence="3">GSE-NOS-MK-12-04C</strain>
    </source>
</reference>
<evidence type="ECO:0000313" key="4">
    <source>
        <dbReference type="Proteomes" id="UP000729701"/>
    </source>
</evidence>
<dbReference type="InterPro" id="IPR011758">
    <property type="entry name" value="RimK-rel_E_lig"/>
</dbReference>
<proteinExistence type="predicted"/>
<dbReference type="PROSITE" id="PS50975">
    <property type="entry name" value="ATP_GRASP"/>
    <property type="match status" value="1"/>
</dbReference>
<evidence type="ECO:0000313" key="3">
    <source>
        <dbReference type="EMBL" id="MBW4670146.1"/>
    </source>
</evidence>
<name>A0A951QQJ8_9CYAN</name>
<sequence length="314" mass="34286">MFASLRRSGILGINARNLDYIFASNPRHLYRYADNKIETKKIAQSIGVPVPETYGVITFQGEVKNLENIIKKRKSFVVKPARGSGGDGIVVISDVTDEGYRKASGSILKSGDLQYHIYNILSGMFSLGGQSDNTIIEYTVQFDPVFAEIAYQGVPDVRVIIYRGVPAMAMLRLPTRASDGKANLHRGGVGVGIDLSTGITLAGIQNDRYIDNHPETGHSLRDRQIPHWQSILEMAAKLGDKTEFGYLGVDIVLDEEFGPLLLEINARPGLAIQIANREGLIGRLEAIDSTLPKLSGIQEKIAFAQKTFAVAGSL</sequence>
<dbReference type="NCBIfam" id="TIGR02291">
    <property type="entry name" value="rimK_rel_E_lig"/>
    <property type="match status" value="1"/>
</dbReference>
<comment type="caution">
    <text evidence="3">The sequence shown here is derived from an EMBL/GenBank/DDBJ whole genome shotgun (WGS) entry which is preliminary data.</text>
</comment>
<feature type="domain" description="ATP-grasp" evidence="2">
    <location>
        <begin position="40"/>
        <end position="295"/>
    </location>
</feature>
<dbReference type="InterPro" id="IPR011761">
    <property type="entry name" value="ATP-grasp"/>
</dbReference>
<dbReference type="Gene3D" id="3.30.470.20">
    <property type="entry name" value="ATP-grasp fold, B domain"/>
    <property type="match status" value="2"/>
</dbReference>
<accession>A0A951QQJ8</accession>
<organism evidence="3 4">
    <name type="scientific">Cyanomargarita calcarea GSE-NOS-MK-12-04C</name>
    <dbReference type="NCBI Taxonomy" id="2839659"/>
    <lineage>
        <taxon>Bacteria</taxon>
        <taxon>Bacillati</taxon>
        <taxon>Cyanobacteriota</taxon>
        <taxon>Cyanophyceae</taxon>
        <taxon>Nostocales</taxon>
        <taxon>Cyanomargaritaceae</taxon>
        <taxon>Cyanomargarita</taxon>
    </lineage>
</organism>
<dbReference type="GO" id="GO:0009432">
    <property type="term" value="P:SOS response"/>
    <property type="evidence" value="ECO:0007669"/>
    <property type="project" value="TreeGrafter"/>
</dbReference>
<dbReference type="GO" id="GO:0046872">
    <property type="term" value="F:metal ion binding"/>
    <property type="evidence" value="ECO:0007669"/>
    <property type="project" value="InterPro"/>
</dbReference>
<dbReference type="Pfam" id="PF14397">
    <property type="entry name" value="ATPgrasp_ST"/>
    <property type="match status" value="1"/>
</dbReference>
<dbReference type="GO" id="GO:0005524">
    <property type="term" value="F:ATP binding"/>
    <property type="evidence" value="ECO:0007669"/>
    <property type="project" value="UniProtKB-UniRule"/>
</dbReference>
<dbReference type="PANTHER" id="PTHR21621:SF0">
    <property type="entry name" value="BETA-CITRYLGLUTAMATE SYNTHASE B-RELATED"/>
    <property type="match status" value="1"/>
</dbReference>